<keyword evidence="4" id="KW-0285">Flavoprotein</keyword>
<keyword evidence="5" id="KW-0288">FMN</keyword>
<dbReference type="SUPFAM" id="SSF51412">
    <property type="entry name" value="Inosine monophosphate dehydrogenase (IMPDH)"/>
    <property type="match status" value="1"/>
</dbReference>
<comment type="similarity">
    <text evidence="2">Belongs to the nitronate monooxygenase family. NMO class I subfamily.</text>
</comment>
<name>A0A561E9V2_9MICO</name>
<keyword evidence="3" id="KW-0216">Detoxification</keyword>
<evidence type="ECO:0000256" key="1">
    <source>
        <dbReference type="ARBA" id="ARBA00001917"/>
    </source>
</evidence>
<dbReference type="Pfam" id="PF03060">
    <property type="entry name" value="NMO"/>
    <property type="match status" value="1"/>
</dbReference>
<keyword evidence="11" id="KW-1185">Reference proteome</keyword>
<evidence type="ECO:0000256" key="4">
    <source>
        <dbReference type="ARBA" id="ARBA00022630"/>
    </source>
</evidence>
<evidence type="ECO:0000256" key="8">
    <source>
        <dbReference type="ARBA" id="ARBA00031155"/>
    </source>
</evidence>
<evidence type="ECO:0000256" key="3">
    <source>
        <dbReference type="ARBA" id="ARBA00022575"/>
    </source>
</evidence>
<dbReference type="InterPro" id="IPR004136">
    <property type="entry name" value="NMO"/>
</dbReference>
<dbReference type="Proteomes" id="UP000318297">
    <property type="component" value="Unassembled WGS sequence"/>
</dbReference>
<evidence type="ECO:0000313" key="10">
    <source>
        <dbReference type="EMBL" id="TWE12389.1"/>
    </source>
</evidence>
<dbReference type="InterPro" id="IPR013785">
    <property type="entry name" value="Aldolase_TIM"/>
</dbReference>
<organism evidence="10 11">
    <name type="scientific">Rudaeicoccus suwonensis</name>
    <dbReference type="NCBI Taxonomy" id="657409"/>
    <lineage>
        <taxon>Bacteria</taxon>
        <taxon>Bacillati</taxon>
        <taxon>Actinomycetota</taxon>
        <taxon>Actinomycetes</taxon>
        <taxon>Micrococcales</taxon>
        <taxon>Dermacoccaceae</taxon>
        <taxon>Rudaeicoccus</taxon>
    </lineage>
</organism>
<dbReference type="PANTHER" id="PTHR42747:SF3">
    <property type="entry name" value="NITRONATE MONOOXYGENASE-RELATED"/>
    <property type="match status" value="1"/>
</dbReference>
<dbReference type="GO" id="GO:0018580">
    <property type="term" value="F:nitronate monooxygenase activity"/>
    <property type="evidence" value="ECO:0007669"/>
    <property type="project" value="InterPro"/>
</dbReference>
<dbReference type="AlphaFoldDB" id="A0A561E9V2"/>
<evidence type="ECO:0000256" key="7">
    <source>
        <dbReference type="ARBA" id="ARBA00023033"/>
    </source>
</evidence>
<keyword evidence="6" id="KW-0560">Oxidoreductase</keyword>
<evidence type="ECO:0000256" key="2">
    <source>
        <dbReference type="ARBA" id="ARBA00009881"/>
    </source>
</evidence>
<keyword evidence="7" id="KW-0503">Monooxygenase</keyword>
<gene>
    <name evidence="10" type="ORF">BKA23_1192</name>
</gene>
<evidence type="ECO:0000256" key="6">
    <source>
        <dbReference type="ARBA" id="ARBA00023002"/>
    </source>
</evidence>
<dbReference type="CDD" id="cd04730">
    <property type="entry name" value="NPD_like"/>
    <property type="match status" value="1"/>
</dbReference>
<evidence type="ECO:0000256" key="9">
    <source>
        <dbReference type="ARBA" id="ARBA00049401"/>
    </source>
</evidence>
<sequence length="340" mass="35920">MSGGWDLSRQPVVGAPMAGAGTPQLAAAVSAAGGFGMLPAGYLSTAKLGENISRTRELTDRPFGVNIFVPAPSSRQRDEAEVRAYAHRLAPVAADLRTHIPEPRWNDTDEFDAKVDLLVGERLPMVSFVFGCPPQDVVERLHSVGTRVVTTVTDADEALAAVRGGADALCVQGCDAGGHRGTHTVAGIPNEHSLHHLLREVRSVTGVSLIAAGGIMDPHDVDLAIRLGAVAVQCGTAFLLTDEAGTTVAHRAGLTDPALDSLVVTRAFSGRPAQGLRNRFVDTFDEHAPSVFPIVDQLTKPLRAAAAAVEDHHWVSLWAGSGWRRARTGSASDVVRHLCP</sequence>
<proteinExistence type="inferred from homology"/>
<dbReference type="Gene3D" id="3.20.20.70">
    <property type="entry name" value="Aldolase class I"/>
    <property type="match status" value="1"/>
</dbReference>
<dbReference type="GO" id="GO:0009636">
    <property type="term" value="P:response to toxic substance"/>
    <property type="evidence" value="ECO:0007669"/>
    <property type="project" value="UniProtKB-KW"/>
</dbReference>
<evidence type="ECO:0000256" key="5">
    <source>
        <dbReference type="ARBA" id="ARBA00022643"/>
    </source>
</evidence>
<dbReference type="RefSeq" id="WP_246104478.1">
    <property type="nucleotide sequence ID" value="NZ_VIVQ01000001.1"/>
</dbReference>
<comment type="caution">
    <text evidence="10">The sequence shown here is derived from an EMBL/GenBank/DDBJ whole genome shotgun (WGS) entry which is preliminary data.</text>
</comment>
<comment type="catalytic activity">
    <reaction evidence="9">
        <text>3 propionate 3-nitronate + 3 O2 + H2O = 3 3-oxopropanoate + 2 nitrate + nitrite + H2O2 + 3 H(+)</text>
        <dbReference type="Rhea" id="RHEA:57332"/>
        <dbReference type="ChEBI" id="CHEBI:15377"/>
        <dbReference type="ChEBI" id="CHEBI:15378"/>
        <dbReference type="ChEBI" id="CHEBI:15379"/>
        <dbReference type="ChEBI" id="CHEBI:16240"/>
        <dbReference type="ChEBI" id="CHEBI:16301"/>
        <dbReference type="ChEBI" id="CHEBI:17632"/>
        <dbReference type="ChEBI" id="CHEBI:33190"/>
        <dbReference type="ChEBI" id="CHEBI:136067"/>
    </reaction>
</comment>
<protein>
    <recommendedName>
        <fullName evidence="8">Propionate 3-nitronate monooxygenase</fullName>
    </recommendedName>
</protein>
<evidence type="ECO:0000313" key="11">
    <source>
        <dbReference type="Proteomes" id="UP000318297"/>
    </source>
</evidence>
<comment type="cofactor">
    <cofactor evidence="1">
        <name>FMN</name>
        <dbReference type="ChEBI" id="CHEBI:58210"/>
    </cofactor>
</comment>
<dbReference type="EMBL" id="VIVQ01000001">
    <property type="protein sequence ID" value="TWE12389.1"/>
    <property type="molecule type" value="Genomic_DNA"/>
</dbReference>
<dbReference type="PANTHER" id="PTHR42747">
    <property type="entry name" value="NITRONATE MONOOXYGENASE-RELATED"/>
    <property type="match status" value="1"/>
</dbReference>
<accession>A0A561E9V2</accession>
<reference evidence="10 11" key="1">
    <citation type="submission" date="2019-06" db="EMBL/GenBank/DDBJ databases">
        <title>Sequencing the genomes of 1000 actinobacteria strains.</title>
        <authorList>
            <person name="Klenk H.-P."/>
        </authorList>
    </citation>
    <scope>NUCLEOTIDE SEQUENCE [LARGE SCALE GENOMIC DNA]</scope>
    <source>
        <strain evidence="10 11">DSM 19560</strain>
    </source>
</reference>